<accession>D6XZL6</accession>
<dbReference type="InterPro" id="IPR051465">
    <property type="entry name" value="Cell_Envelope_Struct_Comp"/>
</dbReference>
<dbReference type="KEGG" id="bse:Bsel_0866"/>
<dbReference type="PANTHER" id="PTHR43308">
    <property type="entry name" value="OUTER MEMBRANE PROTEIN ALPHA-RELATED"/>
    <property type="match status" value="1"/>
</dbReference>
<evidence type="ECO:0000313" key="4">
    <source>
        <dbReference type="Proteomes" id="UP000000271"/>
    </source>
</evidence>
<keyword evidence="1" id="KW-0732">Signal</keyword>
<dbReference type="STRING" id="439292.Bsel_0866"/>
<dbReference type="EMBL" id="CP001791">
    <property type="protein sequence ID" value="ADH98390.1"/>
    <property type="molecule type" value="Genomic_DNA"/>
</dbReference>
<evidence type="ECO:0000259" key="2">
    <source>
        <dbReference type="PROSITE" id="PS51272"/>
    </source>
</evidence>
<protein>
    <submittedName>
        <fullName evidence="3">S-layer domain protein</fullName>
    </submittedName>
</protein>
<gene>
    <name evidence="3" type="ordered locus">Bsel_0866</name>
</gene>
<dbReference type="HOGENOM" id="CLU_465153_0_0_9"/>
<reference evidence="3" key="1">
    <citation type="submission" date="2009-10" db="EMBL/GenBank/DDBJ databases">
        <title>Complete sequence of Bacillus selenitireducens MLS10.</title>
        <authorList>
            <consortium name="US DOE Joint Genome Institute"/>
            <person name="Lucas S."/>
            <person name="Copeland A."/>
            <person name="Lapidus A."/>
            <person name="Glavina del Rio T."/>
            <person name="Dalin E."/>
            <person name="Tice H."/>
            <person name="Bruce D."/>
            <person name="Goodwin L."/>
            <person name="Pitluck S."/>
            <person name="Sims D."/>
            <person name="Brettin T."/>
            <person name="Detter J.C."/>
            <person name="Han C."/>
            <person name="Larimer F."/>
            <person name="Land M."/>
            <person name="Hauser L."/>
            <person name="Kyrpides N."/>
            <person name="Ovchinnikova G."/>
            <person name="Stolz J."/>
        </authorList>
    </citation>
    <scope>NUCLEOTIDE SEQUENCE [LARGE SCALE GENOMIC DNA]</scope>
    <source>
        <strain evidence="3">MLS10</strain>
    </source>
</reference>
<dbReference type="eggNOG" id="COG4632">
    <property type="taxonomic scope" value="Bacteria"/>
</dbReference>
<proteinExistence type="predicted"/>
<dbReference type="Proteomes" id="UP000000271">
    <property type="component" value="Chromosome"/>
</dbReference>
<evidence type="ECO:0000313" key="3">
    <source>
        <dbReference type="EMBL" id="ADH98390.1"/>
    </source>
</evidence>
<name>D6XZL6_BACIE</name>
<sequence length="586" mass="64846">MRTMMGQRILFCILSAALIFSGLMTSVTAMELPSEGEAELIVDYSFDGTLTDRLGNSELTAFGEENDGWNRNNAVSGFGADEEGSYWFWESTESRGGGFIIDIDRDVSETYTIGVRFSFNETGSGYKKIIDYRDSQSDNGFYFIGDGELTFYPYTVRGASNTAPGEVVDVLASRYADDNFIAHLVQDGVAQMELVVGDAYGEAIPEVVDGKTRFGFFFDDVATGSEAASAGKVYSIKVWDQPIDESEIDSALDQEEMIGDPLTCPEESEVELFNNNNVFAVSNHPSGGPTIFELEEDRVISFLETYHWNFSRGSLPGTLGFRNVDTEEVYGPWQAESRSGQGGAPNVYWSISPYVTLEAGTYEVLDSEPETWSHNSSSDFLGFARVRGCETGLGVPDPDPDPEPDPEDPVPAFLDFHLGSRGYDYVIPYVEREVIRGYGDNTFRPDHAITRAEVAIILSRVLDLSSDKHEQALFTDVPPHHPRYSDIQAAGEAGVFMGYQDQTFKPDDHITRGEIAAVAVRAFELSSQNAIDTPFTDMTPTFGPYIRILYDLNITEGQTPTLFGTQSLITRRDFVILISRSEAQDK</sequence>
<dbReference type="PANTHER" id="PTHR43308:SF5">
    <property type="entry name" value="S-LAYER PROTEIN _ PEPTIDOGLYCAN ENDO-BETA-N-ACETYLGLUCOSAMINIDASE"/>
    <property type="match status" value="1"/>
</dbReference>
<feature type="domain" description="SLH" evidence="2">
    <location>
        <begin position="409"/>
        <end position="468"/>
    </location>
</feature>
<dbReference type="InterPro" id="IPR001119">
    <property type="entry name" value="SLH_dom"/>
</dbReference>
<organism evidence="3 4">
    <name type="scientific">Bacillus selenitireducens (strain ATCC 700615 / DSM 15326 / MLS10)</name>
    <dbReference type="NCBI Taxonomy" id="439292"/>
    <lineage>
        <taxon>Bacteria</taxon>
        <taxon>Bacillati</taxon>
        <taxon>Bacillota</taxon>
        <taxon>Bacilli</taxon>
        <taxon>Bacillales</taxon>
        <taxon>Bacillaceae</taxon>
        <taxon>Salisediminibacterium</taxon>
    </lineage>
</organism>
<dbReference type="PROSITE" id="PS51272">
    <property type="entry name" value="SLH"/>
    <property type="match status" value="2"/>
</dbReference>
<dbReference type="Pfam" id="PF00395">
    <property type="entry name" value="SLH"/>
    <property type="match status" value="3"/>
</dbReference>
<dbReference type="AlphaFoldDB" id="D6XZL6"/>
<dbReference type="eggNOG" id="COG1361">
    <property type="taxonomic scope" value="Bacteria"/>
</dbReference>
<keyword evidence="4" id="KW-1185">Reference proteome</keyword>
<feature type="domain" description="SLH" evidence="2">
    <location>
        <begin position="470"/>
        <end position="533"/>
    </location>
</feature>
<evidence type="ECO:0000256" key="1">
    <source>
        <dbReference type="ARBA" id="ARBA00022729"/>
    </source>
</evidence>